<reference evidence="3 4" key="1">
    <citation type="submission" date="2017-04" db="EMBL/GenBank/DDBJ databases">
        <authorList>
            <person name="Afonso C.L."/>
            <person name="Miller P.J."/>
            <person name="Scott M.A."/>
            <person name="Spackman E."/>
            <person name="Goraichik I."/>
            <person name="Dimitrov K.M."/>
            <person name="Suarez D.L."/>
            <person name="Swayne D.E."/>
        </authorList>
    </citation>
    <scope>NUCLEOTIDE SEQUENCE [LARGE SCALE GENOMIC DNA]</scope>
    <source>
        <strain evidence="3 4">DSM 12816</strain>
    </source>
</reference>
<dbReference type="AlphaFoldDB" id="A0A1W2BQP9"/>
<dbReference type="InterPro" id="IPR012429">
    <property type="entry name" value="HGSNAT_cat"/>
</dbReference>
<organism evidence="3 4">
    <name type="scientific">Papillibacter cinnamivorans DSM 12816</name>
    <dbReference type="NCBI Taxonomy" id="1122930"/>
    <lineage>
        <taxon>Bacteria</taxon>
        <taxon>Bacillati</taxon>
        <taxon>Bacillota</taxon>
        <taxon>Clostridia</taxon>
        <taxon>Eubacteriales</taxon>
        <taxon>Oscillospiraceae</taxon>
        <taxon>Papillibacter</taxon>
    </lineage>
</organism>
<dbReference type="STRING" id="1122930.SAMN02745168_2314"/>
<protein>
    <submittedName>
        <fullName evidence="3">Uncharacterized membrane protein</fullName>
    </submittedName>
</protein>
<feature type="transmembrane region" description="Helical" evidence="1">
    <location>
        <begin position="212"/>
        <end position="233"/>
    </location>
</feature>
<feature type="domain" description="Heparan-alpha-glucosaminide N-acetyltransferase catalytic" evidence="2">
    <location>
        <begin position="8"/>
        <end position="220"/>
    </location>
</feature>
<keyword evidence="1" id="KW-0472">Membrane</keyword>
<evidence type="ECO:0000313" key="3">
    <source>
        <dbReference type="EMBL" id="SMC75325.1"/>
    </source>
</evidence>
<dbReference type="RefSeq" id="WP_084234992.1">
    <property type="nucleotide sequence ID" value="NZ_FWXW01000006.1"/>
</dbReference>
<keyword evidence="1" id="KW-0812">Transmembrane</keyword>
<dbReference type="Proteomes" id="UP000192790">
    <property type="component" value="Unassembled WGS sequence"/>
</dbReference>
<evidence type="ECO:0000259" key="2">
    <source>
        <dbReference type="Pfam" id="PF07786"/>
    </source>
</evidence>
<evidence type="ECO:0000256" key="1">
    <source>
        <dbReference type="SAM" id="Phobius"/>
    </source>
</evidence>
<dbReference type="OrthoDB" id="9807591at2"/>
<feature type="transmembrane region" description="Helical" evidence="1">
    <location>
        <begin position="50"/>
        <end position="70"/>
    </location>
</feature>
<evidence type="ECO:0000313" key="4">
    <source>
        <dbReference type="Proteomes" id="UP000192790"/>
    </source>
</evidence>
<proteinExistence type="predicted"/>
<accession>A0A1W2BQP9</accession>
<name>A0A1W2BQP9_9FIRM</name>
<feature type="transmembrane region" description="Helical" evidence="1">
    <location>
        <begin position="12"/>
        <end position="30"/>
    </location>
</feature>
<feature type="transmembrane region" description="Helical" evidence="1">
    <location>
        <begin position="100"/>
        <end position="120"/>
    </location>
</feature>
<gene>
    <name evidence="3" type="ORF">SAMN02745168_2314</name>
</gene>
<feature type="transmembrane region" description="Helical" evidence="1">
    <location>
        <begin position="77"/>
        <end position="94"/>
    </location>
</feature>
<sequence>MRKPGPDRIGGIDALRGISILLMLFYHFMFDLTHFGVASLRLFYNPPMDAVQQYIACSFILLAGISSRVSRDNVRRGLIVFASGMLVTFVSQFVDMPIRFGILHLLGWSMVTYGLGRCWIDRIPRKAAPFLYLGGFFLSRWIFNRTFEIGWLYVFGIMDKHFYSADYFPVFPWIFLFLLGTWAGPFVWERRLPKGFYSRKLPFLSALGRRSLLIYLLHQPVLYALTMGILRLIRG</sequence>
<keyword evidence="4" id="KW-1185">Reference proteome</keyword>
<dbReference type="EMBL" id="FWXW01000006">
    <property type="protein sequence ID" value="SMC75325.1"/>
    <property type="molecule type" value="Genomic_DNA"/>
</dbReference>
<feature type="transmembrane region" description="Helical" evidence="1">
    <location>
        <begin position="170"/>
        <end position="191"/>
    </location>
</feature>
<keyword evidence="1" id="KW-1133">Transmembrane helix</keyword>
<dbReference type="Pfam" id="PF07786">
    <property type="entry name" value="HGSNAT_cat"/>
    <property type="match status" value="1"/>
</dbReference>